<keyword evidence="1 5" id="KW-0328">Glycosyltransferase</keyword>
<dbReference type="Pfam" id="PF00534">
    <property type="entry name" value="Glycos_transf_1"/>
    <property type="match status" value="1"/>
</dbReference>
<dbReference type="InterPro" id="IPR050194">
    <property type="entry name" value="Glycosyltransferase_grp1"/>
</dbReference>
<dbReference type="Proteomes" id="UP001432401">
    <property type="component" value="Unassembled WGS sequence"/>
</dbReference>
<keyword evidence="2 5" id="KW-0808">Transferase</keyword>
<dbReference type="Pfam" id="PF13439">
    <property type="entry name" value="Glyco_transf_4"/>
    <property type="match status" value="1"/>
</dbReference>
<dbReference type="EMBL" id="JBEQNB010000004">
    <property type="protein sequence ID" value="MES0833718.1"/>
    <property type="molecule type" value="Genomic_DNA"/>
</dbReference>
<protein>
    <submittedName>
        <fullName evidence="5">Glycosyltransferase family 4 protein</fullName>
        <ecNumber evidence="5">2.4.-.-</ecNumber>
    </submittedName>
</protein>
<dbReference type="EC" id="2.4.-.-" evidence="5"/>
<dbReference type="InterPro" id="IPR028098">
    <property type="entry name" value="Glyco_trans_4-like_N"/>
</dbReference>
<reference evidence="5 6" key="1">
    <citation type="submission" date="2024-06" db="EMBL/GenBank/DDBJ databases">
        <authorList>
            <person name="Bataeva Y.V."/>
            <person name="Grigorian L.N."/>
            <person name="Solomentsev V.I."/>
        </authorList>
    </citation>
    <scope>NUCLEOTIDE SEQUENCE [LARGE SCALE GENOMIC DNA]</scope>
    <source>
        <strain evidence="6">SCPM-O-B-12605 (RCAM04882)</strain>
    </source>
</reference>
<dbReference type="PANTHER" id="PTHR45947:SF3">
    <property type="entry name" value="SULFOQUINOVOSYL TRANSFERASE SQD2"/>
    <property type="match status" value="1"/>
</dbReference>
<feature type="domain" description="Glycosyltransferase subfamily 4-like N-terminal" evidence="4">
    <location>
        <begin position="14"/>
        <end position="185"/>
    </location>
</feature>
<gene>
    <name evidence="5" type="ORF">ABUK86_08025</name>
</gene>
<proteinExistence type="predicted"/>
<organism evidence="5 6">
    <name type="scientific">Nocardiopsis tropica</name>
    <dbReference type="NCBI Taxonomy" id="109330"/>
    <lineage>
        <taxon>Bacteria</taxon>
        <taxon>Bacillati</taxon>
        <taxon>Actinomycetota</taxon>
        <taxon>Actinomycetes</taxon>
        <taxon>Streptosporangiales</taxon>
        <taxon>Nocardiopsidaceae</taxon>
        <taxon>Nocardiopsis</taxon>
    </lineage>
</organism>
<name>A0ABV1ZRM6_9ACTN</name>
<dbReference type="Gene3D" id="3.40.50.2000">
    <property type="entry name" value="Glycogen Phosphorylase B"/>
    <property type="match status" value="2"/>
</dbReference>
<comment type="caution">
    <text evidence="5">The sequence shown here is derived from an EMBL/GenBank/DDBJ whole genome shotgun (WGS) entry which is preliminary data.</text>
</comment>
<evidence type="ECO:0000256" key="1">
    <source>
        <dbReference type="ARBA" id="ARBA00022676"/>
    </source>
</evidence>
<evidence type="ECO:0000256" key="2">
    <source>
        <dbReference type="ARBA" id="ARBA00022679"/>
    </source>
</evidence>
<evidence type="ECO:0000259" key="3">
    <source>
        <dbReference type="Pfam" id="PF00534"/>
    </source>
</evidence>
<dbReference type="GO" id="GO:0016757">
    <property type="term" value="F:glycosyltransferase activity"/>
    <property type="evidence" value="ECO:0007669"/>
    <property type="project" value="UniProtKB-KW"/>
</dbReference>
<sequence length="396" mass="42884">MRLLIITSSFHPVIGGAETYAWEVAEGLAARGHDVVVVTDLPRGHQAGEVFAGDPEGVDVRRLSRYHEILADPSKIHWEQMAYGLMPEIRDVIDEFRPDLVLTNSMDAALLGKTVSLDRGIPWVATFHEHSPQDEPLGAGRLRLVHGVLKPSLVLAGGAFYAERAAEWGPGNPVELIYHGVDTERFHPGIDGRPVREHHGLTDQETLFVLAGRLKPRKGIREAISAFDRVRRACPGARLLIVGSVSSASLDYSAQLDADIAALDLQQTVTIDRTVTFDRMPGVLAAADVVVQPSFEEGLGISVLEAMSMGKPVVTTDIVGVRELLTAPGVARVVPPGAPEPLAHVLIELAGSAEERSRLGKAAREHVVGSFSKQRMVERTESVLLTRSARREAGHV</sequence>
<dbReference type="SUPFAM" id="SSF53756">
    <property type="entry name" value="UDP-Glycosyltransferase/glycogen phosphorylase"/>
    <property type="match status" value="1"/>
</dbReference>
<dbReference type="RefSeq" id="WP_352983085.1">
    <property type="nucleotide sequence ID" value="NZ_JBEQNA010000005.1"/>
</dbReference>
<evidence type="ECO:0000313" key="6">
    <source>
        <dbReference type="Proteomes" id="UP001432401"/>
    </source>
</evidence>
<accession>A0ABV1ZRM6</accession>
<evidence type="ECO:0000259" key="4">
    <source>
        <dbReference type="Pfam" id="PF13439"/>
    </source>
</evidence>
<dbReference type="PANTHER" id="PTHR45947">
    <property type="entry name" value="SULFOQUINOVOSYL TRANSFERASE SQD2"/>
    <property type="match status" value="1"/>
</dbReference>
<evidence type="ECO:0000313" key="5">
    <source>
        <dbReference type="EMBL" id="MES0833718.1"/>
    </source>
</evidence>
<dbReference type="InterPro" id="IPR001296">
    <property type="entry name" value="Glyco_trans_1"/>
</dbReference>
<dbReference type="CDD" id="cd03801">
    <property type="entry name" value="GT4_PimA-like"/>
    <property type="match status" value="1"/>
</dbReference>
<feature type="domain" description="Glycosyl transferase family 1" evidence="3">
    <location>
        <begin position="196"/>
        <end position="365"/>
    </location>
</feature>
<keyword evidence="6" id="KW-1185">Reference proteome</keyword>